<dbReference type="GO" id="GO:0030638">
    <property type="term" value="P:polyketide metabolic process"/>
    <property type="evidence" value="ECO:0007669"/>
    <property type="project" value="InterPro"/>
</dbReference>
<proteinExistence type="predicted"/>
<evidence type="ECO:0000313" key="3">
    <source>
        <dbReference type="Proteomes" id="UP000189935"/>
    </source>
</evidence>
<dbReference type="SUPFAM" id="SSF54427">
    <property type="entry name" value="NTF2-like"/>
    <property type="match status" value="1"/>
</dbReference>
<dbReference type="OrthoDB" id="8588307at2"/>
<gene>
    <name evidence="2" type="ORF">SAMN05444159_4988</name>
</gene>
<evidence type="ECO:0000313" key="2">
    <source>
        <dbReference type="EMBL" id="SHL09878.1"/>
    </source>
</evidence>
<dbReference type="PANTHER" id="PTHR38436">
    <property type="entry name" value="POLYKETIDE CYCLASE SNOAL-LIKE DOMAIN"/>
    <property type="match status" value="1"/>
</dbReference>
<name>A0A1M6XVI7_9BRAD</name>
<feature type="signal peptide" evidence="1">
    <location>
        <begin position="1"/>
        <end position="39"/>
    </location>
</feature>
<dbReference type="RefSeq" id="WP_079542407.1">
    <property type="nucleotide sequence ID" value="NZ_LT670844.1"/>
</dbReference>
<organism evidence="2 3">
    <name type="scientific">Bradyrhizobium lablabi</name>
    <dbReference type="NCBI Taxonomy" id="722472"/>
    <lineage>
        <taxon>Bacteria</taxon>
        <taxon>Pseudomonadati</taxon>
        <taxon>Pseudomonadota</taxon>
        <taxon>Alphaproteobacteria</taxon>
        <taxon>Hyphomicrobiales</taxon>
        <taxon>Nitrobacteraceae</taxon>
        <taxon>Bradyrhizobium</taxon>
    </lineage>
</organism>
<dbReference type="InterPro" id="IPR009959">
    <property type="entry name" value="Cyclase_SnoaL-like"/>
</dbReference>
<dbReference type="Pfam" id="PF07366">
    <property type="entry name" value="SnoaL"/>
    <property type="match status" value="1"/>
</dbReference>
<protein>
    <submittedName>
        <fullName evidence="2">Predicted ester cyclase</fullName>
    </submittedName>
</protein>
<dbReference type="InterPro" id="IPR032710">
    <property type="entry name" value="NTF2-like_dom_sf"/>
</dbReference>
<dbReference type="Proteomes" id="UP000189935">
    <property type="component" value="Chromosome I"/>
</dbReference>
<feature type="chain" id="PRO_5013268999" evidence="1">
    <location>
        <begin position="40"/>
        <end position="194"/>
    </location>
</feature>
<dbReference type="AlphaFoldDB" id="A0A1M6XVI7"/>
<dbReference type="Gene3D" id="3.10.450.50">
    <property type="match status" value="1"/>
</dbReference>
<sequence>MSDKPKHARTKHNRISLQLAHGILLVAALTFSLSAPALAADGVKIDDLVVALSIPDAQREATLKAVRAFYDFWNTGDEALLKEAIAPNFTDHTLPPGRPQGPEGPAFASRRFRAAVPDLKVAVAKMIVAGNYITVHMNFTGHFTGRFGQTQGKGQPVPFIATDLVKIENGRITDNWHIEDNLTLLQEMGVAKVD</sequence>
<keyword evidence="1" id="KW-0732">Signal</keyword>
<dbReference type="EMBL" id="LT670844">
    <property type="protein sequence ID" value="SHL09878.1"/>
    <property type="molecule type" value="Genomic_DNA"/>
</dbReference>
<accession>A0A1M6XVI7</accession>
<evidence type="ECO:0000256" key="1">
    <source>
        <dbReference type="SAM" id="SignalP"/>
    </source>
</evidence>
<reference evidence="2 3" key="1">
    <citation type="submission" date="2016-11" db="EMBL/GenBank/DDBJ databases">
        <authorList>
            <person name="Jaros S."/>
            <person name="Januszkiewicz K."/>
            <person name="Wedrychowicz H."/>
        </authorList>
    </citation>
    <scope>NUCLEOTIDE SEQUENCE [LARGE SCALE GENOMIC DNA]</scope>
    <source>
        <strain evidence="2 3">GAS499</strain>
    </source>
</reference>
<dbReference type="PANTHER" id="PTHR38436:SF1">
    <property type="entry name" value="ESTER CYCLASE"/>
    <property type="match status" value="1"/>
</dbReference>